<evidence type="ECO:0000313" key="2">
    <source>
        <dbReference type="EMBL" id="MYM54896.1"/>
    </source>
</evidence>
<evidence type="ECO:0000256" key="1">
    <source>
        <dbReference type="SAM" id="Phobius"/>
    </source>
</evidence>
<proteinExistence type="predicted"/>
<protein>
    <submittedName>
        <fullName evidence="2">Uncharacterized protein</fullName>
    </submittedName>
</protein>
<evidence type="ECO:0000313" key="3">
    <source>
        <dbReference type="Proteomes" id="UP000479043"/>
    </source>
</evidence>
<keyword evidence="1" id="KW-1133">Transmembrane helix</keyword>
<dbReference type="AlphaFoldDB" id="A0A6L8LIU9"/>
<gene>
    <name evidence="2" type="ORF">GR167_06250</name>
</gene>
<feature type="transmembrane region" description="Helical" evidence="1">
    <location>
        <begin position="51"/>
        <end position="72"/>
    </location>
</feature>
<comment type="caution">
    <text evidence="2">The sequence shown here is derived from an EMBL/GenBank/DDBJ whole genome shotgun (WGS) entry which is preliminary data.</text>
</comment>
<keyword evidence="1" id="KW-0472">Membrane</keyword>
<reference evidence="2 3" key="1">
    <citation type="submission" date="2020-01" db="EMBL/GenBank/DDBJ databases">
        <authorList>
            <person name="Chen S."/>
        </authorList>
    </citation>
    <scope>NUCLEOTIDE SEQUENCE [LARGE SCALE GENOMIC DNA]</scope>
    <source>
        <strain evidence="2 3">GS-10</strain>
    </source>
</reference>
<keyword evidence="3" id="KW-1185">Reference proteome</keyword>
<dbReference type="Proteomes" id="UP000479043">
    <property type="component" value="Unassembled WGS sequence"/>
</dbReference>
<name>A0A6L8LIU9_9RHOB</name>
<keyword evidence="1" id="KW-0812">Transmembrane</keyword>
<sequence length="114" mass="12821">MADAFNEFDERLRRIGRKRKRLRRGYVTVVGRDGLIVTRPRRVRRGVPARGIAILVVGFLGFKALLMAHLGFGVYLDRVEDLAKGGMVEQGGALLMTPDPVSQFLAIQLRPYLK</sequence>
<dbReference type="RefSeq" id="WP_160972557.1">
    <property type="nucleotide sequence ID" value="NZ_WWEN01000002.1"/>
</dbReference>
<accession>A0A6L8LIU9</accession>
<organism evidence="2 3">
    <name type="scientific">Thalassovita mangrovi</name>
    <dbReference type="NCBI Taxonomy" id="2692236"/>
    <lineage>
        <taxon>Bacteria</taxon>
        <taxon>Pseudomonadati</taxon>
        <taxon>Pseudomonadota</taxon>
        <taxon>Alphaproteobacteria</taxon>
        <taxon>Rhodobacterales</taxon>
        <taxon>Roseobacteraceae</taxon>
        <taxon>Thalassovita</taxon>
    </lineage>
</organism>
<dbReference type="EMBL" id="WWEN01000002">
    <property type="protein sequence ID" value="MYM54896.1"/>
    <property type="molecule type" value="Genomic_DNA"/>
</dbReference>